<dbReference type="RefSeq" id="WP_129875729.1">
    <property type="nucleotide sequence ID" value="NZ_SEWG01000002.1"/>
</dbReference>
<dbReference type="Pfam" id="PF07366">
    <property type="entry name" value="SnoaL"/>
    <property type="match status" value="1"/>
</dbReference>
<keyword evidence="2" id="KW-1185">Reference proteome</keyword>
<evidence type="ECO:0000313" key="2">
    <source>
        <dbReference type="Proteomes" id="UP000293331"/>
    </source>
</evidence>
<sequence length="136" mass="14915">MSKETNIKAQQKFGEAINTGDLEILKDLVAENSIDHDPAEGQVAGPQGYIDFFTELRSAFPDLKIEVKHLVADDENVSFAYEVTGTHNGDFMGIAPTGNAIKARGMQISKFENGKMTERWGSSNELGILKQLGKKI</sequence>
<gene>
    <name evidence="1" type="ORF">EWM62_05905</name>
</gene>
<dbReference type="EMBL" id="SEWG01000002">
    <property type="protein sequence ID" value="RYU91471.1"/>
    <property type="molecule type" value="Genomic_DNA"/>
</dbReference>
<dbReference type="PANTHER" id="PTHR38436:SF1">
    <property type="entry name" value="ESTER CYCLASE"/>
    <property type="match status" value="1"/>
</dbReference>
<dbReference type="Gene3D" id="3.10.450.50">
    <property type="match status" value="1"/>
</dbReference>
<dbReference type="SUPFAM" id="SSF54427">
    <property type="entry name" value="NTF2-like"/>
    <property type="match status" value="1"/>
</dbReference>
<comment type="caution">
    <text evidence="1">The sequence shown here is derived from an EMBL/GenBank/DDBJ whole genome shotgun (WGS) entry which is preliminary data.</text>
</comment>
<dbReference type="GO" id="GO:0030638">
    <property type="term" value="P:polyketide metabolic process"/>
    <property type="evidence" value="ECO:0007669"/>
    <property type="project" value="InterPro"/>
</dbReference>
<evidence type="ECO:0000313" key="1">
    <source>
        <dbReference type="EMBL" id="RYU91471.1"/>
    </source>
</evidence>
<accession>A0A4Q5LPX3</accession>
<protein>
    <submittedName>
        <fullName evidence="1">Ester cyclase</fullName>
    </submittedName>
</protein>
<name>A0A4Q5LPX3_9SPHI</name>
<dbReference type="OrthoDB" id="7876517at2"/>
<dbReference type="InterPro" id="IPR009959">
    <property type="entry name" value="Cyclase_SnoaL-like"/>
</dbReference>
<dbReference type="Proteomes" id="UP000293331">
    <property type="component" value="Unassembled WGS sequence"/>
</dbReference>
<dbReference type="InterPro" id="IPR032710">
    <property type="entry name" value="NTF2-like_dom_sf"/>
</dbReference>
<proteinExistence type="predicted"/>
<reference evidence="1 2" key="1">
    <citation type="submission" date="2019-02" db="EMBL/GenBank/DDBJ databases">
        <title>Bacterial novel species Mucilaginibacter sp. 17JY9-4 isolated from soil.</title>
        <authorList>
            <person name="Jung H.-Y."/>
        </authorList>
    </citation>
    <scope>NUCLEOTIDE SEQUENCE [LARGE SCALE GENOMIC DNA]</scope>
    <source>
        <strain evidence="1 2">17JY9-4</strain>
    </source>
</reference>
<organism evidence="1 2">
    <name type="scientific">Mucilaginibacter terrigena</name>
    <dbReference type="NCBI Taxonomy" id="2492395"/>
    <lineage>
        <taxon>Bacteria</taxon>
        <taxon>Pseudomonadati</taxon>
        <taxon>Bacteroidota</taxon>
        <taxon>Sphingobacteriia</taxon>
        <taxon>Sphingobacteriales</taxon>
        <taxon>Sphingobacteriaceae</taxon>
        <taxon>Mucilaginibacter</taxon>
    </lineage>
</organism>
<dbReference type="AlphaFoldDB" id="A0A4Q5LPX3"/>
<dbReference type="PANTHER" id="PTHR38436">
    <property type="entry name" value="POLYKETIDE CYCLASE SNOAL-LIKE DOMAIN"/>
    <property type="match status" value="1"/>
</dbReference>